<dbReference type="Pfam" id="PF04479">
    <property type="entry name" value="RTA1"/>
    <property type="match status" value="1"/>
</dbReference>
<reference evidence="6 7" key="1">
    <citation type="submission" date="2024-01" db="EMBL/GenBank/DDBJ databases">
        <title>Comparative genomics of Cryptococcus and Kwoniella reveals pathogenesis evolution and contrasting modes of karyotype evolution via chromosome fusion or intercentromeric recombination.</title>
        <authorList>
            <person name="Coelho M.A."/>
            <person name="David-Palma M."/>
            <person name="Shea T."/>
            <person name="Bowers K."/>
            <person name="McGinley-Smith S."/>
            <person name="Mohammad A.W."/>
            <person name="Gnirke A."/>
            <person name="Yurkov A.M."/>
            <person name="Nowrousian M."/>
            <person name="Sun S."/>
            <person name="Cuomo C.A."/>
            <person name="Heitman J."/>
        </authorList>
    </citation>
    <scope>NUCLEOTIDE SEQUENCE [LARGE SCALE GENOMIC DNA]</scope>
    <source>
        <strain evidence="6 7">PYCC6329</strain>
    </source>
</reference>
<dbReference type="GeneID" id="91102868"/>
<dbReference type="AlphaFoldDB" id="A0AAX4KHE1"/>
<dbReference type="Proteomes" id="UP001358614">
    <property type="component" value="Chromosome 1"/>
</dbReference>
<dbReference type="InterPro" id="IPR007568">
    <property type="entry name" value="RTA1"/>
</dbReference>
<dbReference type="KEGG" id="ker:91102868"/>
<dbReference type="PANTHER" id="PTHR31465">
    <property type="entry name" value="PROTEIN RTA1-RELATED"/>
    <property type="match status" value="1"/>
</dbReference>
<feature type="transmembrane region" description="Helical" evidence="5">
    <location>
        <begin position="211"/>
        <end position="231"/>
    </location>
</feature>
<proteinExistence type="predicted"/>
<keyword evidence="2 5" id="KW-0812">Transmembrane</keyword>
<evidence type="ECO:0000256" key="3">
    <source>
        <dbReference type="ARBA" id="ARBA00022989"/>
    </source>
</evidence>
<comment type="subcellular location">
    <subcellularLocation>
        <location evidence="1">Membrane</location>
        <topology evidence="1">Multi-pass membrane protein</topology>
    </subcellularLocation>
</comment>
<feature type="transmembrane region" description="Helical" evidence="5">
    <location>
        <begin position="20"/>
        <end position="40"/>
    </location>
</feature>
<sequence length="313" mass="35734">MVTDENGRRLITGYVPKVGLTYAGIACYGLLALAFWARFFAHGRQKYMLTLCIGTTTMAVGFGIRIIMTDKPDQLGVYIATTLFTLLSPCAFLANDYIILPRLARWLDAEDQLFMRASRVTKTFVWSDVITFWLQAAGGGLSASQSEGMQKTGLYVALIGLIIQCVSFMLFLCLAIVFGYKIRRTPKWTNMPQNSQGCTVHLRRLEDWRMILYAVLWTGIGIMIRCIFRVIEYAEGFDGKLRNTEWAFYVFDALPLFLAIAVWLFIWPPAIMRDQNAYFTTVQTTSPSQYPLTVRETPQWNNQEGKQVYEQYA</sequence>
<accession>A0AAX4KHE1</accession>
<protein>
    <recommendedName>
        <fullName evidence="8">RTA1-domain-containing protein</fullName>
    </recommendedName>
</protein>
<evidence type="ECO:0000256" key="2">
    <source>
        <dbReference type="ARBA" id="ARBA00022692"/>
    </source>
</evidence>
<dbReference type="RefSeq" id="XP_066083948.1">
    <property type="nucleotide sequence ID" value="XM_066227851.1"/>
</dbReference>
<feature type="transmembrane region" description="Helical" evidence="5">
    <location>
        <begin position="155"/>
        <end position="180"/>
    </location>
</feature>
<keyword evidence="7" id="KW-1185">Reference proteome</keyword>
<keyword evidence="4 5" id="KW-0472">Membrane</keyword>
<dbReference type="PANTHER" id="PTHR31465:SF1">
    <property type="entry name" value="PROTEIN RTA1-RELATED"/>
    <property type="match status" value="1"/>
</dbReference>
<evidence type="ECO:0008006" key="8">
    <source>
        <dbReference type="Google" id="ProtNLM"/>
    </source>
</evidence>
<gene>
    <name evidence="6" type="ORF">V865_004066</name>
</gene>
<dbReference type="GO" id="GO:0016020">
    <property type="term" value="C:membrane"/>
    <property type="evidence" value="ECO:0007669"/>
    <property type="project" value="UniProtKB-SubCell"/>
</dbReference>
<evidence type="ECO:0000256" key="5">
    <source>
        <dbReference type="SAM" id="Phobius"/>
    </source>
</evidence>
<feature type="transmembrane region" description="Helical" evidence="5">
    <location>
        <begin position="246"/>
        <end position="266"/>
    </location>
</feature>
<feature type="transmembrane region" description="Helical" evidence="5">
    <location>
        <begin position="47"/>
        <end position="69"/>
    </location>
</feature>
<evidence type="ECO:0000313" key="7">
    <source>
        <dbReference type="Proteomes" id="UP001358614"/>
    </source>
</evidence>
<keyword evidence="3 5" id="KW-1133">Transmembrane helix</keyword>
<name>A0AAX4KHE1_9TREE</name>
<dbReference type="EMBL" id="CP144089">
    <property type="protein sequence ID" value="WWD05981.1"/>
    <property type="molecule type" value="Genomic_DNA"/>
</dbReference>
<evidence type="ECO:0000256" key="4">
    <source>
        <dbReference type="ARBA" id="ARBA00023136"/>
    </source>
</evidence>
<evidence type="ECO:0000313" key="6">
    <source>
        <dbReference type="EMBL" id="WWD05981.1"/>
    </source>
</evidence>
<feature type="transmembrane region" description="Helical" evidence="5">
    <location>
        <begin position="75"/>
        <end position="95"/>
    </location>
</feature>
<organism evidence="6 7">
    <name type="scientific">Kwoniella europaea PYCC6329</name>
    <dbReference type="NCBI Taxonomy" id="1423913"/>
    <lineage>
        <taxon>Eukaryota</taxon>
        <taxon>Fungi</taxon>
        <taxon>Dikarya</taxon>
        <taxon>Basidiomycota</taxon>
        <taxon>Agaricomycotina</taxon>
        <taxon>Tremellomycetes</taxon>
        <taxon>Tremellales</taxon>
        <taxon>Cryptococcaceae</taxon>
        <taxon>Kwoniella</taxon>
    </lineage>
</organism>
<feature type="transmembrane region" description="Helical" evidence="5">
    <location>
        <begin position="124"/>
        <end position="143"/>
    </location>
</feature>
<evidence type="ECO:0000256" key="1">
    <source>
        <dbReference type="ARBA" id="ARBA00004141"/>
    </source>
</evidence>